<accession>A0A851HJN9</accession>
<keyword evidence="2" id="KW-1133">Transmembrane helix</keyword>
<keyword evidence="2" id="KW-0472">Membrane</keyword>
<keyword evidence="4" id="KW-1185">Reference proteome</keyword>
<evidence type="ECO:0000256" key="1">
    <source>
        <dbReference type="SAM" id="MobiDB-lite"/>
    </source>
</evidence>
<protein>
    <submittedName>
        <fullName evidence="3">Uncharacterized protein</fullName>
    </submittedName>
</protein>
<dbReference type="RefSeq" id="WP_178734154.1">
    <property type="nucleotide sequence ID" value="NZ_JABUOH010000041.1"/>
</dbReference>
<comment type="caution">
    <text evidence="3">The sequence shown here is derived from an EMBL/GenBank/DDBJ whole genome shotgun (WGS) entry which is preliminary data.</text>
</comment>
<feature type="transmembrane region" description="Helical" evidence="2">
    <location>
        <begin position="36"/>
        <end position="55"/>
    </location>
</feature>
<feature type="compositionally biased region" description="Polar residues" evidence="1">
    <location>
        <begin position="144"/>
        <end position="158"/>
    </location>
</feature>
<feature type="region of interest" description="Disordered" evidence="1">
    <location>
        <begin position="136"/>
        <end position="158"/>
    </location>
</feature>
<evidence type="ECO:0000256" key="2">
    <source>
        <dbReference type="SAM" id="Phobius"/>
    </source>
</evidence>
<reference evidence="3 4" key="1">
    <citation type="submission" date="2020-06" db="EMBL/GenBank/DDBJ databases">
        <title>Draft genome sequence of Candidatus Phytoplasma pruni (X-disease group, subgroup 16SrIII-B) strain ChTDIII from Argentina.</title>
        <authorList>
            <person name="Fernandez F.D."/>
            <person name="Zuebert C."/>
            <person name="Huettel B."/>
            <person name="Kube M."/>
            <person name="Conci L.R."/>
        </authorList>
    </citation>
    <scope>NUCLEOTIDE SEQUENCE [LARGE SCALE GENOMIC DNA]</scope>
    <source>
        <strain evidence="3 4">ChTDIII</strain>
    </source>
</reference>
<dbReference type="EMBL" id="JABUOH010000041">
    <property type="protein sequence ID" value="NWN45756.1"/>
    <property type="molecule type" value="Genomic_DNA"/>
</dbReference>
<dbReference type="AlphaFoldDB" id="A0A851HJN9"/>
<proteinExistence type="predicted"/>
<gene>
    <name evidence="3" type="ORF">HR065_01485</name>
</gene>
<sequence>MNETPQTDLYQSPTKQPKNSLLKQCTTICKKHWKIALSYLLFITSLIYLFTFIIFTPKRNSNDIHTIQMLEQSLQEKNTQIDKLTKALSQRPLIIKERSTNPSPNYVSNPTNMNETLNHIIKMYEIYHNVKKIITLPTTPPESPQSTDQTNPPQGEQK</sequence>
<organism evidence="3 4">
    <name type="scientific">Candidatus Phytoplasma pruni</name>
    <dbReference type="NCBI Taxonomy" id="479893"/>
    <lineage>
        <taxon>Bacteria</taxon>
        <taxon>Bacillati</taxon>
        <taxon>Mycoplasmatota</taxon>
        <taxon>Mollicutes</taxon>
        <taxon>Acholeplasmatales</taxon>
        <taxon>Acholeplasmataceae</taxon>
        <taxon>Candidatus Phytoplasma</taxon>
        <taxon>16SrIII (X-disease group)</taxon>
    </lineage>
</organism>
<name>A0A851HJN9_9MOLU</name>
<dbReference type="Proteomes" id="UP000568109">
    <property type="component" value="Unassembled WGS sequence"/>
</dbReference>
<evidence type="ECO:0000313" key="4">
    <source>
        <dbReference type="Proteomes" id="UP000568109"/>
    </source>
</evidence>
<evidence type="ECO:0000313" key="3">
    <source>
        <dbReference type="EMBL" id="NWN45756.1"/>
    </source>
</evidence>
<keyword evidence="2" id="KW-0812">Transmembrane</keyword>